<dbReference type="GO" id="GO:0016491">
    <property type="term" value="F:oxidoreductase activity"/>
    <property type="evidence" value="ECO:0007669"/>
    <property type="project" value="UniProtKB-KW"/>
</dbReference>
<evidence type="ECO:0000256" key="1">
    <source>
        <dbReference type="ARBA" id="ARBA00022857"/>
    </source>
</evidence>
<keyword evidence="4" id="KW-1185">Reference proteome</keyword>
<reference evidence="3" key="1">
    <citation type="submission" date="2022-05" db="EMBL/GenBank/DDBJ databases">
        <title>The Musa troglodytarum L. genome provides insights into the mechanism of non-climacteric behaviour and enrichment of carotenoids.</title>
        <authorList>
            <person name="Wang J."/>
        </authorList>
    </citation>
    <scope>NUCLEOTIDE SEQUENCE</scope>
    <source>
        <tissue evidence="3">Leaf</tissue>
    </source>
</reference>
<dbReference type="PANTHER" id="PTHR43625">
    <property type="entry name" value="AFLATOXIN B1 ALDEHYDE REDUCTASE"/>
    <property type="match status" value="1"/>
</dbReference>
<keyword evidence="2" id="KW-0560">Oxidoreductase</keyword>
<dbReference type="EMBL" id="CP097507">
    <property type="protein sequence ID" value="URE05551.1"/>
    <property type="molecule type" value="Genomic_DNA"/>
</dbReference>
<proteinExistence type="predicted"/>
<gene>
    <name evidence="3" type="ORF">MUK42_05923</name>
</gene>
<dbReference type="InterPro" id="IPR050791">
    <property type="entry name" value="Aldo-Keto_reductase"/>
</dbReference>
<name>A0A9E7FYN7_9LILI</name>
<dbReference type="OrthoDB" id="37537at2759"/>
<sequence>MSIIKHAFESGITFFDTFNIYGLAETRVLHCDKMVPIKATARNLALDGIVTYGPIGCGFFAGKGVAESLPQNSYLVQPSSRTWMTMLSLLKVKLTSKDLKEISDTVPRDEVAGRTTYASVASFS</sequence>
<keyword evidence="1" id="KW-0521">NADP</keyword>
<dbReference type="GO" id="GO:0005737">
    <property type="term" value="C:cytoplasm"/>
    <property type="evidence" value="ECO:0007669"/>
    <property type="project" value="TreeGrafter"/>
</dbReference>
<dbReference type="PANTHER" id="PTHR43625:SF81">
    <property type="entry name" value="OS01G0618100 PROTEIN"/>
    <property type="match status" value="1"/>
</dbReference>
<protein>
    <submittedName>
        <fullName evidence="3">Auxin-induced protein</fullName>
    </submittedName>
</protein>
<evidence type="ECO:0000256" key="2">
    <source>
        <dbReference type="ARBA" id="ARBA00023002"/>
    </source>
</evidence>
<organism evidence="3 4">
    <name type="scientific">Musa troglodytarum</name>
    <name type="common">fe'i banana</name>
    <dbReference type="NCBI Taxonomy" id="320322"/>
    <lineage>
        <taxon>Eukaryota</taxon>
        <taxon>Viridiplantae</taxon>
        <taxon>Streptophyta</taxon>
        <taxon>Embryophyta</taxon>
        <taxon>Tracheophyta</taxon>
        <taxon>Spermatophyta</taxon>
        <taxon>Magnoliopsida</taxon>
        <taxon>Liliopsida</taxon>
        <taxon>Zingiberales</taxon>
        <taxon>Musaceae</taxon>
        <taxon>Musa</taxon>
    </lineage>
</organism>
<evidence type="ECO:0000313" key="4">
    <source>
        <dbReference type="Proteomes" id="UP001055439"/>
    </source>
</evidence>
<dbReference type="Proteomes" id="UP001055439">
    <property type="component" value="Chromosome 5"/>
</dbReference>
<dbReference type="AlphaFoldDB" id="A0A9E7FYN7"/>
<evidence type="ECO:0000313" key="3">
    <source>
        <dbReference type="EMBL" id="URE05551.1"/>
    </source>
</evidence>
<accession>A0A9E7FYN7</accession>